<dbReference type="PANTHER" id="PTHR13774:SF17">
    <property type="entry name" value="PHENAZINE BIOSYNTHESIS-LIKE DOMAIN-CONTAINING PROTEIN"/>
    <property type="match status" value="1"/>
</dbReference>
<comment type="caution">
    <text evidence="3">The sequence shown here is derived from an EMBL/GenBank/DDBJ whole genome shotgun (WGS) entry which is preliminary data.</text>
</comment>
<evidence type="ECO:0000313" key="3">
    <source>
        <dbReference type="EMBL" id="MEX1666693.1"/>
    </source>
</evidence>
<dbReference type="PANTHER" id="PTHR13774">
    <property type="entry name" value="PHENAZINE BIOSYNTHESIS PROTEIN"/>
    <property type="match status" value="1"/>
</dbReference>
<organism evidence="3 4">
    <name type="scientific">Zhongshania arctica</name>
    <dbReference type="NCBI Taxonomy" id="3238302"/>
    <lineage>
        <taxon>Bacteria</taxon>
        <taxon>Pseudomonadati</taxon>
        <taxon>Pseudomonadota</taxon>
        <taxon>Gammaproteobacteria</taxon>
        <taxon>Cellvibrionales</taxon>
        <taxon>Spongiibacteraceae</taxon>
        <taxon>Zhongshania</taxon>
    </lineage>
</organism>
<dbReference type="Gene3D" id="3.10.310.10">
    <property type="entry name" value="Diaminopimelate Epimerase, Chain A, domain 1"/>
    <property type="match status" value="2"/>
</dbReference>
<accession>A0ABV3TYP0</accession>
<dbReference type="EMBL" id="JBFRYB010000001">
    <property type="protein sequence ID" value="MEX1666693.1"/>
    <property type="molecule type" value="Genomic_DNA"/>
</dbReference>
<proteinExistence type="inferred from homology"/>
<dbReference type="NCBIfam" id="TIGR00654">
    <property type="entry name" value="PhzF_family"/>
    <property type="match status" value="1"/>
</dbReference>
<dbReference type="Pfam" id="PF02567">
    <property type="entry name" value="PhzC-PhzF"/>
    <property type="match status" value="1"/>
</dbReference>
<keyword evidence="2" id="KW-0413">Isomerase</keyword>
<dbReference type="RefSeq" id="WP_368376767.1">
    <property type="nucleotide sequence ID" value="NZ_JBFRYB010000001.1"/>
</dbReference>
<keyword evidence="4" id="KW-1185">Reference proteome</keyword>
<reference evidence="3 4" key="1">
    <citation type="journal article" date="2011" name="Int. J. Syst. Evol. Microbiol.">
        <title>Zhongshania antarctica gen. nov., sp. nov. and Zhongshania guokunii sp. nov., gammaproteobacteria respectively isolated from coastal attached (fast) ice and surface seawater of the Antarctic.</title>
        <authorList>
            <person name="Li H.J."/>
            <person name="Zhang X.Y."/>
            <person name="Chen C.X."/>
            <person name="Zhang Y.J."/>
            <person name="Gao Z.M."/>
            <person name="Yu Y."/>
            <person name="Chen X.L."/>
            <person name="Chen B."/>
            <person name="Zhang Y.Z."/>
        </authorList>
    </citation>
    <scope>NUCLEOTIDE SEQUENCE [LARGE SCALE GENOMIC DNA]</scope>
    <source>
        <strain evidence="3 4">R06B22</strain>
    </source>
</reference>
<name>A0ABV3TYP0_9GAMM</name>
<protein>
    <submittedName>
        <fullName evidence="3">PhzF family phenazine biosynthesis protein</fullName>
    </submittedName>
</protein>
<sequence length="263" mass="28262">MKYRVVDAFTQQKFCGNSAAVCLLEVGLTDEELQGIAAEFNLSETAYIESLANGQWSLRWFTPAMEVNLCGHATLAAAHALWTEFGVNDEVLRFITRSGELTVTRNNDVMAMRFPLTMTSQVDAGRWAHSVVDPSLLRGAAEAGEDLLIELLSADAVQRFVPDLVSIAALKSRGLIVTAAADSASPIDFVSRFFAPNAGINEDPVTGSAHCALAHYWSLKTGKNTFSARQVSSRGGALDICIDGDVVVLSGYAVTTMKGELLI</sequence>
<evidence type="ECO:0000256" key="1">
    <source>
        <dbReference type="ARBA" id="ARBA00008270"/>
    </source>
</evidence>
<dbReference type="SUPFAM" id="SSF54506">
    <property type="entry name" value="Diaminopimelate epimerase-like"/>
    <property type="match status" value="1"/>
</dbReference>
<evidence type="ECO:0000256" key="2">
    <source>
        <dbReference type="ARBA" id="ARBA00023235"/>
    </source>
</evidence>
<gene>
    <name evidence="3" type="ORF">AB4875_14455</name>
</gene>
<comment type="similarity">
    <text evidence="1">Belongs to the PhzF family.</text>
</comment>
<evidence type="ECO:0000313" key="4">
    <source>
        <dbReference type="Proteomes" id="UP001557484"/>
    </source>
</evidence>
<dbReference type="Proteomes" id="UP001557484">
    <property type="component" value="Unassembled WGS sequence"/>
</dbReference>
<dbReference type="InterPro" id="IPR003719">
    <property type="entry name" value="Phenazine_PhzF-like"/>
</dbReference>
<dbReference type="PIRSF" id="PIRSF016184">
    <property type="entry name" value="PhzC_PhzF"/>
    <property type="match status" value="1"/>
</dbReference>